<organism evidence="1">
    <name type="scientific">uncultured Thermomicrobiales bacterium</name>
    <dbReference type="NCBI Taxonomy" id="1645740"/>
    <lineage>
        <taxon>Bacteria</taxon>
        <taxon>Pseudomonadati</taxon>
        <taxon>Thermomicrobiota</taxon>
        <taxon>Thermomicrobia</taxon>
        <taxon>Thermomicrobiales</taxon>
        <taxon>environmental samples</taxon>
    </lineage>
</organism>
<proteinExistence type="predicted"/>
<feature type="non-terminal residue" evidence="1">
    <location>
        <position position="1"/>
    </location>
</feature>
<dbReference type="AlphaFoldDB" id="A0A6J4V3W0"/>
<dbReference type="EMBL" id="CADCWE010000271">
    <property type="protein sequence ID" value="CAA9566500.1"/>
    <property type="molecule type" value="Genomic_DNA"/>
</dbReference>
<reference evidence="1" key="1">
    <citation type="submission" date="2020-02" db="EMBL/GenBank/DDBJ databases">
        <authorList>
            <person name="Meier V. D."/>
        </authorList>
    </citation>
    <scope>NUCLEOTIDE SEQUENCE</scope>
    <source>
        <strain evidence="1">AVDCRST_MAG73</strain>
    </source>
</reference>
<name>A0A6J4V3W0_9BACT</name>
<evidence type="ECO:0000313" key="1">
    <source>
        <dbReference type="EMBL" id="CAA9566500.1"/>
    </source>
</evidence>
<sequence length="26" mass="3017">RRRWWSCFCSCSATSYRACGCRGSRA</sequence>
<accession>A0A6J4V3W0</accession>
<feature type="non-terminal residue" evidence="1">
    <location>
        <position position="26"/>
    </location>
</feature>
<gene>
    <name evidence="1" type="ORF">AVDCRST_MAG73-4230</name>
</gene>
<protein>
    <submittedName>
        <fullName evidence="1">Uncharacterized protein</fullName>
    </submittedName>
</protein>